<dbReference type="InterPro" id="IPR012338">
    <property type="entry name" value="Beta-lactam/transpept-like"/>
</dbReference>
<name>A0A4U2YTC3_9ACTN</name>
<dbReference type="Proteomes" id="UP000307808">
    <property type="component" value="Unassembled WGS sequence"/>
</dbReference>
<dbReference type="OrthoDB" id="9766847at2"/>
<dbReference type="GO" id="GO:0071972">
    <property type="term" value="F:peptidoglycan L,D-transpeptidase activity"/>
    <property type="evidence" value="ECO:0007669"/>
    <property type="project" value="TreeGrafter"/>
</dbReference>
<sequence>MNKPIRMISIFCLGLFLLLLVNVTWLQVFRAETLAEDGHNQRVIADNFSRERGAILVGRQPVAKSVPTDDQYKFQREYPRPLLYAHLTGRFNWFGTTALERTQNPVLSGQDSRLFVNRVIDMLSNRSPKGGNVQLTINAAAQQAAYDGLSSLPGNVKGAVVAIEPSTGKILASVSLPTYDPNKLASHRFGEIIKEQERLQKDPAEPLINRAAGMRLPPGSTFKLVTAAAALESGKYNADSQVPGGPSYQLPLTSGESGRIDNEGRSCGAKTVSFRQAMQNSCNTTFAALAVEVGAEAMQERAERFGFNEEYLDDLPQAVSVFPRDMDAAQTGQSGLGQFEVAATPLQMAMVAGGIAHGGKVMKPYLVDEYRTPQLQVLDTIEPEELHRAISARTARELTDLLVGTVDSGTASPAAIPGVKVAGKTGTAQSGIDDVPPYAWFVSFAPADDPEVAVAVMIQSADIPRGEVAGGRLGGPIAKAVMEAVISR</sequence>
<gene>
    <name evidence="3" type="ORF">FC770_02570</name>
</gene>
<dbReference type="GO" id="GO:0008658">
    <property type="term" value="F:penicillin binding"/>
    <property type="evidence" value="ECO:0007669"/>
    <property type="project" value="InterPro"/>
</dbReference>
<accession>A0A4U2YTC3</accession>
<dbReference type="AlphaFoldDB" id="A0A4U2YTC3"/>
<reference evidence="3 4" key="1">
    <citation type="submission" date="2019-04" db="EMBL/GenBank/DDBJ databases">
        <authorList>
            <person name="Dong K."/>
        </authorList>
    </citation>
    <scope>NUCLEOTIDE SEQUENCE [LARGE SCALE GENOMIC DNA]</scope>
    <source>
        <strain evidence="4">dk3543</strain>
    </source>
</reference>
<evidence type="ECO:0000313" key="3">
    <source>
        <dbReference type="EMBL" id="TKI64075.1"/>
    </source>
</evidence>
<dbReference type="PANTHER" id="PTHR30627">
    <property type="entry name" value="PEPTIDOGLYCAN D,D-TRANSPEPTIDASE"/>
    <property type="match status" value="1"/>
</dbReference>
<comment type="caution">
    <text evidence="3">The sequence shown here is derived from an EMBL/GenBank/DDBJ whole genome shotgun (WGS) entry which is preliminary data.</text>
</comment>
<dbReference type="Pfam" id="PF00905">
    <property type="entry name" value="Transpeptidase"/>
    <property type="match status" value="1"/>
</dbReference>
<feature type="domain" description="Penicillin-binding protein transpeptidase" evidence="1">
    <location>
        <begin position="158"/>
        <end position="483"/>
    </location>
</feature>
<evidence type="ECO:0000259" key="1">
    <source>
        <dbReference type="Pfam" id="PF00905"/>
    </source>
</evidence>
<dbReference type="GO" id="GO:0005886">
    <property type="term" value="C:plasma membrane"/>
    <property type="evidence" value="ECO:0007669"/>
    <property type="project" value="TreeGrafter"/>
</dbReference>
<dbReference type="PANTHER" id="PTHR30627:SF24">
    <property type="entry name" value="PENICILLIN-BINDING PROTEIN 4B"/>
    <property type="match status" value="1"/>
</dbReference>
<dbReference type="RefSeq" id="WP_137064539.1">
    <property type="nucleotide sequence ID" value="NZ_CP040748.1"/>
</dbReference>
<organism evidence="3 4">
    <name type="scientific">Nocardioides jishulii</name>
    <dbReference type="NCBI Taxonomy" id="2575440"/>
    <lineage>
        <taxon>Bacteria</taxon>
        <taxon>Bacillati</taxon>
        <taxon>Actinomycetota</taxon>
        <taxon>Actinomycetes</taxon>
        <taxon>Propionibacteriales</taxon>
        <taxon>Nocardioidaceae</taxon>
        <taxon>Nocardioides</taxon>
    </lineage>
</organism>
<dbReference type="Gene3D" id="3.40.710.10">
    <property type="entry name" value="DD-peptidase/beta-lactamase superfamily"/>
    <property type="match status" value="1"/>
</dbReference>
<proteinExistence type="predicted"/>
<dbReference type="Pfam" id="PF21922">
    <property type="entry name" value="PBP_dimer_2"/>
    <property type="match status" value="1"/>
</dbReference>
<evidence type="ECO:0000259" key="2">
    <source>
        <dbReference type="Pfam" id="PF21922"/>
    </source>
</evidence>
<dbReference type="GO" id="GO:0071555">
    <property type="term" value="P:cell wall organization"/>
    <property type="evidence" value="ECO:0007669"/>
    <property type="project" value="TreeGrafter"/>
</dbReference>
<dbReference type="EMBL" id="SZPY01000001">
    <property type="protein sequence ID" value="TKI64075.1"/>
    <property type="molecule type" value="Genomic_DNA"/>
</dbReference>
<dbReference type="InterPro" id="IPR001460">
    <property type="entry name" value="PCN-bd_Tpept"/>
</dbReference>
<evidence type="ECO:0000313" key="4">
    <source>
        <dbReference type="Proteomes" id="UP000307808"/>
    </source>
</evidence>
<dbReference type="Gene3D" id="3.90.1310.10">
    <property type="entry name" value="Penicillin-binding protein 2a (Domain 2)"/>
    <property type="match status" value="1"/>
</dbReference>
<keyword evidence="4" id="KW-1185">Reference proteome</keyword>
<dbReference type="SUPFAM" id="SSF56601">
    <property type="entry name" value="beta-lactamase/transpeptidase-like"/>
    <property type="match status" value="1"/>
</dbReference>
<feature type="domain" description="Penicillin binding protein A dimerisation" evidence="2">
    <location>
        <begin position="52"/>
        <end position="133"/>
    </location>
</feature>
<protein>
    <submittedName>
        <fullName evidence="3">Penicillin-binding protein 2</fullName>
    </submittedName>
</protein>
<dbReference type="InterPro" id="IPR050515">
    <property type="entry name" value="Beta-lactam/transpept"/>
</dbReference>
<dbReference type="InterPro" id="IPR054120">
    <property type="entry name" value="PBPA_dimer"/>
</dbReference>